<dbReference type="OrthoDB" id="440577at2759"/>
<gene>
    <name evidence="2" type="primary">tri1</name>
    <name evidence="2" type="ORF">SNEC2469_LOCUS31149</name>
</gene>
<feature type="non-terminal residue" evidence="2">
    <location>
        <position position="1"/>
    </location>
</feature>
<organism evidence="2 3">
    <name type="scientific">Symbiodinium necroappetens</name>
    <dbReference type="NCBI Taxonomy" id="1628268"/>
    <lineage>
        <taxon>Eukaryota</taxon>
        <taxon>Sar</taxon>
        <taxon>Alveolata</taxon>
        <taxon>Dinophyceae</taxon>
        <taxon>Suessiales</taxon>
        <taxon>Symbiodiniaceae</taxon>
        <taxon>Symbiodinium</taxon>
    </lineage>
</organism>
<evidence type="ECO:0000313" key="3">
    <source>
        <dbReference type="Proteomes" id="UP000601435"/>
    </source>
</evidence>
<dbReference type="Proteomes" id="UP000601435">
    <property type="component" value="Unassembled WGS sequence"/>
</dbReference>
<dbReference type="Pfam" id="PF05773">
    <property type="entry name" value="RWD"/>
    <property type="match status" value="1"/>
</dbReference>
<dbReference type="SMART" id="SM00591">
    <property type="entry name" value="RWD"/>
    <property type="match status" value="1"/>
</dbReference>
<name>A0A813BND0_9DINO</name>
<dbReference type="InterPro" id="IPR016135">
    <property type="entry name" value="UBQ-conjugating_enzyme/RWD"/>
</dbReference>
<comment type="caution">
    <text evidence="2">The sequence shown here is derived from an EMBL/GenBank/DDBJ whole genome shotgun (WGS) entry which is preliminary data.</text>
</comment>
<dbReference type="EMBL" id="CAJNJA010074523">
    <property type="protein sequence ID" value="CAE7912899.1"/>
    <property type="molecule type" value="Genomic_DNA"/>
</dbReference>
<dbReference type="SUPFAM" id="SSF54495">
    <property type="entry name" value="UBC-like"/>
    <property type="match status" value="1"/>
</dbReference>
<protein>
    <submittedName>
        <fullName evidence="2">Tri1 protein</fullName>
    </submittedName>
</protein>
<keyword evidence="3" id="KW-1185">Reference proteome</keyword>
<dbReference type="Gene3D" id="3.10.110.10">
    <property type="entry name" value="Ubiquitin Conjugating Enzyme"/>
    <property type="match status" value="1"/>
</dbReference>
<accession>A0A813BND0</accession>
<sequence length="133" mass="14115">MDADSARRQAAEIEALQAIYAEDGEFELLQEPEEGLAAGASFRVRCPNPLGDVRVNLPTTYPAQGRPAFVLERLRGPAAEAVQLGLEALASEHATEECIFDVLTRAVEVAESAGLGLPEEAPVAAAKSINVEE</sequence>
<feature type="domain" description="RWD" evidence="1">
    <location>
        <begin position="11"/>
        <end position="113"/>
    </location>
</feature>
<dbReference type="AlphaFoldDB" id="A0A813BND0"/>
<evidence type="ECO:0000313" key="2">
    <source>
        <dbReference type="EMBL" id="CAE7912899.1"/>
    </source>
</evidence>
<proteinExistence type="predicted"/>
<reference evidence="2" key="1">
    <citation type="submission" date="2021-02" db="EMBL/GenBank/DDBJ databases">
        <authorList>
            <person name="Dougan E. K."/>
            <person name="Rhodes N."/>
            <person name="Thang M."/>
            <person name="Chan C."/>
        </authorList>
    </citation>
    <scope>NUCLEOTIDE SEQUENCE</scope>
</reference>
<dbReference type="InterPro" id="IPR006575">
    <property type="entry name" value="RWD_dom"/>
</dbReference>
<evidence type="ECO:0000259" key="1">
    <source>
        <dbReference type="PROSITE" id="PS50908"/>
    </source>
</evidence>
<dbReference type="PROSITE" id="PS50908">
    <property type="entry name" value="RWD"/>
    <property type="match status" value="1"/>
</dbReference>